<dbReference type="EMBL" id="MT144878">
    <property type="protein sequence ID" value="QJI00821.1"/>
    <property type="molecule type" value="Genomic_DNA"/>
</dbReference>
<name>A0A6H1ZWA6_9ZZZZ</name>
<dbReference type="EMBL" id="MT141508">
    <property type="protein sequence ID" value="QJA63913.1"/>
    <property type="molecule type" value="Genomic_DNA"/>
</dbReference>
<reference evidence="1" key="1">
    <citation type="submission" date="2020-03" db="EMBL/GenBank/DDBJ databases">
        <title>The deep terrestrial virosphere.</title>
        <authorList>
            <person name="Holmfeldt K."/>
            <person name="Nilsson E."/>
            <person name="Simone D."/>
            <person name="Lopez-Fernandez M."/>
            <person name="Wu X."/>
            <person name="de Brujin I."/>
            <person name="Lundin D."/>
            <person name="Andersson A."/>
            <person name="Bertilsson S."/>
            <person name="Dopson M."/>
        </authorList>
    </citation>
    <scope>NUCLEOTIDE SEQUENCE</scope>
    <source>
        <strain evidence="3">MM415A00502</strain>
        <strain evidence="2">MM415B00571</strain>
        <strain evidence="1">TM448A02256</strain>
        <strain evidence="4">TM448B02122</strain>
    </source>
</reference>
<gene>
    <name evidence="3" type="ORF">MM415A00502_0048</name>
    <name evidence="2" type="ORF">MM415B00571_0059</name>
    <name evidence="1" type="ORF">TM448A02256_0001</name>
    <name evidence="4" type="ORF">TM448B02122_0009</name>
</gene>
<evidence type="ECO:0000313" key="3">
    <source>
        <dbReference type="EMBL" id="QJA81724.1"/>
    </source>
</evidence>
<organism evidence="1">
    <name type="scientific">viral metagenome</name>
    <dbReference type="NCBI Taxonomy" id="1070528"/>
    <lineage>
        <taxon>unclassified sequences</taxon>
        <taxon>metagenomes</taxon>
        <taxon>organismal metagenomes</taxon>
    </lineage>
</organism>
<protein>
    <submittedName>
        <fullName evidence="1">Uncharacterized protein</fullName>
    </submittedName>
</protein>
<evidence type="ECO:0000313" key="2">
    <source>
        <dbReference type="EMBL" id="QJA63913.1"/>
    </source>
</evidence>
<evidence type="ECO:0000313" key="1">
    <source>
        <dbReference type="EMBL" id="QJA51701.1"/>
    </source>
</evidence>
<accession>A0A6H1ZWA6</accession>
<dbReference type="EMBL" id="MT142467">
    <property type="protein sequence ID" value="QJA81724.1"/>
    <property type="molecule type" value="Genomic_DNA"/>
</dbReference>
<dbReference type="AlphaFoldDB" id="A0A6H1ZWA6"/>
<proteinExistence type="predicted"/>
<sequence>MKDINGIPCDEYLGPTFSINQHDADGDVYDEGIYLHYGHTSIRVAKTLRGFKAHVKHLEGMVNEIEEISPKG</sequence>
<evidence type="ECO:0000313" key="4">
    <source>
        <dbReference type="EMBL" id="QJI00821.1"/>
    </source>
</evidence>
<dbReference type="EMBL" id="MT144284">
    <property type="protein sequence ID" value="QJA51701.1"/>
    <property type="molecule type" value="Genomic_DNA"/>
</dbReference>